<sequence>MRGRGGVRHTAQRASTVLRPGTHPVTRPGRGPPAAADADVRTEAAGATRPTRPTRAAQAVRIPLPLPTVNERLTDVPILSPSPAVEALTVPPFVRAC</sequence>
<dbReference type="AlphaFoldDB" id="L1KYV6"/>
<feature type="compositionally biased region" description="Basic residues" evidence="1">
    <location>
        <begin position="1"/>
        <end position="11"/>
    </location>
</feature>
<comment type="caution">
    <text evidence="2">The sequence shown here is derived from an EMBL/GenBank/DDBJ whole genome shotgun (WGS) entry which is preliminary data.</text>
</comment>
<dbReference type="Proteomes" id="UP000010411">
    <property type="component" value="Unassembled WGS sequence"/>
</dbReference>
<proteinExistence type="predicted"/>
<organism evidence="2 3">
    <name type="scientific">Streptomyces ipomoeae 91-03</name>
    <dbReference type="NCBI Taxonomy" id="698759"/>
    <lineage>
        <taxon>Bacteria</taxon>
        <taxon>Bacillati</taxon>
        <taxon>Actinomycetota</taxon>
        <taxon>Actinomycetes</taxon>
        <taxon>Kitasatosporales</taxon>
        <taxon>Streptomycetaceae</taxon>
        <taxon>Streptomyces</taxon>
    </lineage>
</organism>
<evidence type="ECO:0000313" key="3">
    <source>
        <dbReference type="Proteomes" id="UP000010411"/>
    </source>
</evidence>
<dbReference type="PATRIC" id="fig|698759.3.peg.3660"/>
<reference evidence="2 3" key="1">
    <citation type="submission" date="2012-11" db="EMBL/GenBank/DDBJ databases">
        <authorList>
            <person name="Huguet-Tapia J.C."/>
            <person name="Durkin A.S."/>
            <person name="Pettis G.S."/>
            <person name="Badger J.H."/>
        </authorList>
    </citation>
    <scope>NUCLEOTIDE SEQUENCE [LARGE SCALE GENOMIC DNA]</scope>
    <source>
        <strain evidence="2 3">91-03</strain>
    </source>
</reference>
<evidence type="ECO:0000256" key="1">
    <source>
        <dbReference type="SAM" id="MobiDB-lite"/>
    </source>
</evidence>
<keyword evidence="3" id="KW-1185">Reference proteome</keyword>
<evidence type="ECO:0000313" key="2">
    <source>
        <dbReference type="EMBL" id="EKX65734.1"/>
    </source>
</evidence>
<name>L1KYV6_9ACTN</name>
<gene>
    <name evidence="2" type="ORF">STRIP9103_02926</name>
</gene>
<feature type="region of interest" description="Disordered" evidence="1">
    <location>
        <begin position="1"/>
        <end position="57"/>
    </location>
</feature>
<dbReference type="EMBL" id="AEJC01000271">
    <property type="protein sequence ID" value="EKX65734.1"/>
    <property type="molecule type" value="Genomic_DNA"/>
</dbReference>
<feature type="compositionally biased region" description="Low complexity" evidence="1">
    <location>
        <begin position="27"/>
        <end position="47"/>
    </location>
</feature>
<accession>L1KYV6</accession>
<protein>
    <submittedName>
        <fullName evidence="2">Uncharacterized protein</fullName>
    </submittedName>
</protein>